<keyword evidence="12" id="KW-1185">Reference proteome</keyword>
<dbReference type="PANTHER" id="PTHR10229:SF0">
    <property type="entry name" value="GTP-BINDING PROTEIN 6-RELATED"/>
    <property type="match status" value="1"/>
</dbReference>
<dbReference type="PRINTS" id="PR00326">
    <property type="entry name" value="GTP1OBG"/>
</dbReference>
<evidence type="ECO:0000256" key="2">
    <source>
        <dbReference type="ARBA" id="ARBA00022723"/>
    </source>
</evidence>
<dbReference type="CDD" id="cd01878">
    <property type="entry name" value="HflX"/>
    <property type="match status" value="1"/>
</dbReference>
<dbReference type="Gene3D" id="3.40.50.300">
    <property type="entry name" value="P-loop containing nucleotide triphosphate hydrolases"/>
    <property type="match status" value="1"/>
</dbReference>
<protein>
    <recommendedName>
        <fullName evidence="6">GTPase HflX</fullName>
    </recommendedName>
    <alternativeName>
        <fullName evidence="6">GTP-binding protein HflX</fullName>
    </alternativeName>
</protein>
<dbReference type="RefSeq" id="WP_202854373.1">
    <property type="nucleotide sequence ID" value="NZ_JAEUGD010000002.1"/>
</dbReference>
<dbReference type="Pfam" id="PF13167">
    <property type="entry name" value="GTP-bdg_N"/>
    <property type="match status" value="1"/>
</dbReference>
<dbReference type="Proteomes" id="UP000614216">
    <property type="component" value="Unassembled WGS sequence"/>
</dbReference>
<dbReference type="InterPro" id="IPR027417">
    <property type="entry name" value="P-loop_NTPase"/>
</dbReference>
<dbReference type="InterPro" id="IPR025121">
    <property type="entry name" value="GTPase_HflX_N"/>
</dbReference>
<dbReference type="SUPFAM" id="SSF52540">
    <property type="entry name" value="P-loop containing nucleoside triphosphate hydrolases"/>
    <property type="match status" value="1"/>
</dbReference>
<feature type="binding site" evidence="7">
    <location>
        <begin position="228"/>
        <end position="232"/>
    </location>
    <ligand>
        <name>GTP</name>
        <dbReference type="ChEBI" id="CHEBI:37565"/>
    </ligand>
</feature>
<dbReference type="Gene3D" id="3.40.50.11060">
    <property type="entry name" value="GTPase HflX, N-terminal domain"/>
    <property type="match status" value="1"/>
</dbReference>
<accession>A0A937KC36</accession>
<feature type="binding site" evidence="7">
    <location>
        <begin position="249"/>
        <end position="252"/>
    </location>
    <ligand>
        <name>GTP</name>
        <dbReference type="ChEBI" id="CHEBI:37565"/>
    </ligand>
</feature>
<dbReference type="FunFam" id="3.40.50.11060:FF:000001">
    <property type="entry name" value="GTPase HflX"/>
    <property type="match status" value="1"/>
</dbReference>
<dbReference type="PANTHER" id="PTHR10229">
    <property type="entry name" value="GTP-BINDING PROTEIN HFLX"/>
    <property type="match status" value="1"/>
</dbReference>
<evidence type="ECO:0000256" key="8">
    <source>
        <dbReference type="PIRSR" id="PIRSR006809-2"/>
    </source>
</evidence>
<evidence type="ECO:0000313" key="12">
    <source>
        <dbReference type="Proteomes" id="UP000614216"/>
    </source>
</evidence>
<feature type="domain" description="Hflx-type G" evidence="10">
    <location>
        <begin position="197"/>
        <end position="368"/>
    </location>
</feature>
<keyword evidence="4 8" id="KW-0460">Magnesium</keyword>
<evidence type="ECO:0000256" key="3">
    <source>
        <dbReference type="ARBA" id="ARBA00022741"/>
    </source>
</evidence>
<dbReference type="GO" id="GO:0046872">
    <property type="term" value="F:metal ion binding"/>
    <property type="evidence" value="ECO:0007669"/>
    <property type="project" value="UniProtKB-KW"/>
</dbReference>
<evidence type="ECO:0000256" key="9">
    <source>
        <dbReference type="SAM" id="Coils"/>
    </source>
</evidence>
<dbReference type="InterPro" id="IPR006073">
    <property type="entry name" value="GTP-bd"/>
</dbReference>
<gene>
    <name evidence="6 11" type="primary">hflX</name>
    <name evidence="11" type="ORF">JMN32_00815</name>
</gene>
<dbReference type="EMBL" id="JAEUGD010000002">
    <property type="protein sequence ID" value="MBL6444828.1"/>
    <property type="molecule type" value="Genomic_DNA"/>
</dbReference>
<reference evidence="11" key="1">
    <citation type="submission" date="2021-01" db="EMBL/GenBank/DDBJ databases">
        <title>Fulvivirga kasyanovii gen. nov., sp nov., a novel member of the phylum Bacteroidetes isolated from seawater in a mussel farm.</title>
        <authorList>
            <person name="Zhao L.-H."/>
            <person name="Wang Z.-J."/>
        </authorList>
    </citation>
    <scope>NUCLEOTIDE SEQUENCE</scope>
    <source>
        <strain evidence="11">29W222</strain>
    </source>
</reference>
<dbReference type="InterPro" id="IPR016496">
    <property type="entry name" value="GTPase_HflX"/>
</dbReference>
<dbReference type="GO" id="GO:0005737">
    <property type="term" value="C:cytoplasm"/>
    <property type="evidence" value="ECO:0007669"/>
    <property type="project" value="UniProtKB-SubCell"/>
</dbReference>
<dbReference type="PROSITE" id="PS51705">
    <property type="entry name" value="G_HFLX"/>
    <property type="match status" value="1"/>
</dbReference>
<comment type="cofactor">
    <cofactor evidence="8">
        <name>Mg(2+)</name>
        <dbReference type="ChEBI" id="CHEBI:18420"/>
    </cofactor>
</comment>
<dbReference type="NCBIfam" id="TIGR03156">
    <property type="entry name" value="GTP_HflX"/>
    <property type="match status" value="1"/>
</dbReference>
<dbReference type="InterPro" id="IPR030394">
    <property type="entry name" value="G_HFLX_dom"/>
</dbReference>
<evidence type="ECO:0000256" key="4">
    <source>
        <dbReference type="ARBA" id="ARBA00022842"/>
    </source>
</evidence>
<dbReference type="GO" id="GO:0043022">
    <property type="term" value="F:ribosome binding"/>
    <property type="evidence" value="ECO:0007669"/>
    <property type="project" value="TreeGrafter"/>
</dbReference>
<evidence type="ECO:0000256" key="1">
    <source>
        <dbReference type="ARBA" id="ARBA00022490"/>
    </source>
</evidence>
<dbReference type="InterPro" id="IPR005225">
    <property type="entry name" value="Small_GTP-bd"/>
</dbReference>
<dbReference type="GO" id="GO:0005525">
    <property type="term" value="F:GTP binding"/>
    <property type="evidence" value="ECO:0007669"/>
    <property type="project" value="UniProtKB-UniRule"/>
</dbReference>
<comment type="subunit">
    <text evidence="6">Monomer. Associates with the 50S ribosomal subunit.</text>
</comment>
<dbReference type="Gene3D" id="6.10.250.2860">
    <property type="match status" value="1"/>
</dbReference>
<keyword evidence="9" id="KW-0175">Coiled coil</keyword>
<comment type="subcellular location">
    <subcellularLocation>
        <location evidence="6">Cytoplasm</location>
    </subcellularLocation>
    <text evidence="6">May associate with membranes.</text>
</comment>
<keyword evidence="5 6" id="KW-0342">GTP-binding</keyword>
<comment type="function">
    <text evidence="6">GTPase that associates with the 50S ribosomal subunit and may have a role during protein synthesis or ribosome biogenesis.</text>
</comment>
<dbReference type="InterPro" id="IPR042108">
    <property type="entry name" value="GTPase_HflX_N_sf"/>
</dbReference>
<dbReference type="GO" id="GO:0003924">
    <property type="term" value="F:GTPase activity"/>
    <property type="evidence" value="ECO:0007669"/>
    <property type="project" value="UniProtKB-UniRule"/>
</dbReference>
<evidence type="ECO:0000259" key="10">
    <source>
        <dbReference type="PROSITE" id="PS51705"/>
    </source>
</evidence>
<feature type="binding site" evidence="8">
    <location>
        <position position="230"/>
    </location>
    <ligand>
        <name>Mg(2+)</name>
        <dbReference type="ChEBI" id="CHEBI:18420"/>
    </ligand>
</feature>
<evidence type="ECO:0000256" key="7">
    <source>
        <dbReference type="PIRSR" id="PIRSR006809-1"/>
    </source>
</evidence>
<proteinExistence type="inferred from homology"/>
<organism evidence="11 12">
    <name type="scientific">Fulvivirga marina</name>
    <dbReference type="NCBI Taxonomy" id="2494733"/>
    <lineage>
        <taxon>Bacteria</taxon>
        <taxon>Pseudomonadati</taxon>
        <taxon>Bacteroidota</taxon>
        <taxon>Cytophagia</taxon>
        <taxon>Cytophagales</taxon>
        <taxon>Fulvivirgaceae</taxon>
        <taxon>Fulvivirga</taxon>
    </lineage>
</organism>
<dbReference type="NCBIfam" id="TIGR00231">
    <property type="entry name" value="small_GTP"/>
    <property type="match status" value="1"/>
</dbReference>
<feature type="binding site" evidence="8">
    <location>
        <position position="210"/>
    </location>
    <ligand>
        <name>Mg(2+)</name>
        <dbReference type="ChEBI" id="CHEBI:18420"/>
    </ligand>
</feature>
<feature type="binding site" evidence="7">
    <location>
        <begin position="203"/>
        <end position="210"/>
    </location>
    <ligand>
        <name>GTP</name>
        <dbReference type="ChEBI" id="CHEBI:37565"/>
    </ligand>
</feature>
<comment type="similarity">
    <text evidence="6">Belongs to the TRAFAC class OBG-HflX-like GTPase superfamily. HflX GTPase family.</text>
</comment>
<dbReference type="AlphaFoldDB" id="A0A937KC36"/>
<dbReference type="PIRSF" id="PIRSF006809">
    <property type="entry name" value="GTP-binding_hflX_prd"/>
    <property type="match status" value="1"/>
</dbReference>
<feature type="binding site" evidence="7">
    <location>
        <begin position="315"/>
        <end position="318"/>
    </location>
    <ligand>
        <name>GTP</name>
        <dbReference type="ChEBI" id="CHEBI:37565"/>
    </ligand>
</feature>
<sequence>MNDKSNKGVLVSVAKKGEDDRVVEEHLDELAFLALTADITTEKIFTQKLEQPDKRTFIGKGKLEEVHAFVVANNIDLVIFDDDLSPSQLRNLEKDLKCQIYDRSLLILDIFLNRAQTAQAKTQVELARYQYLMPRLTRMWTHLERQRGGTGTRGGAGEKEIETDRRMIRNQISVLKKKLEKIEKQNAVQRKSRSNIVRVALVGYTNVGKSTLMRLLSKSDVKAEDKLFATVDSTVRKVVIQAIPFLLSDTVGFIRKLPHHLIESFKSTLAEVREADILLHVVDVSHPAYEDHIRVVKETLRDIGASDKPTIYVFNKIDLLENEDEEPVEKMHSMHMEEDDEKVFVSAQEKININGLRELIFKKVKKRHYQIFPNYLKDEFYLGQEHNKDV</sequence>
<dbReference type="HAMAP" id="MF_00900">
    <property type="entry name" value="GTPase_HflX"/>
    <property type="match status" value="1"/>
</dbReference>
<feature type="coiled-coil region" evidence="9">
    <location>
        <begin position="165"/>
        <end position="192"/>
    </location>
</feature>
<evidence type="ECO:0000313" key="11">
    <source>
        <dbReference type="EMBL" id="MBL6444828.1"/>
    </source>
</evidence>
<keyword evidence="1 6" id="KW-0963">Cytoplasm</keyword>
<dbReference type="Pfam" id="PF01926">
    <property type="entry name" value="MMR_HSR1"/>
    <property type="match status" value="1"/>
</dbReference>
<comment type="caution">
    <text evidence="11">The sequence shown here is derived from an EMBL/GenBank/DDBJ whole genome shotgun (WGS) entry which is preliminary data.</text>
</comment>
<evidence type="ECO:0000256" key="6">
    <source>
        <dbReference type="HAMAP-Rule" id="MF_00900"/>
    </source>
</evidence>
<name>A0A937KC36_9BACT</name>
<keyword evidence="2 8" id="KW-0479">Metal-binding</keyword>
<dbReference type="InterPro" id="IPR032305">
    <property type="entry name" value="GTP-bd_M"/>
</dbReference>
<feature type="binding site" evidence="7">
    <location>
        <begin position="346"/>
        <end position="348"/>
    </location>
    <ligand>
        <name>GTP</name>
        <dbReference type="ChEBI" id="CHEBI:37565"/>
    </ligand>
</feature>
<evidence type="ECO:0000256" key="5">
    <source>
        <dbReference type="ARBA" id="ARBA00023134"/>
    </source>
</evidence>
<dbReference type="Pfam" id="PF16360">
    <property type="entry name" value="GTP-bdg_M"/>
    <property type="match status" value="1"/>
</dbReference>
<keyword evidence="3 6" id="KW-0547">Nucleotide-binding</keyword>